<organism evidence="1 3">
    <name type="scientific">Pichia sorbitophila (strain ATCC MYA-4447 / BCRC 22081 / CBS 7064 / NBRC 10061 / NRRL Y-12695)</name>
    <name type="common">Hybrid yeast</name>
    <dbReference type="NCBI Taxonomy" id="559304"/>
    <lineage>
        <taxon>Eukaryota</taxon>
        <taxon>Fungi</taxon>
        <taxon>Dikarya</taxon>
        <taxon>Ascomycota</taxon>
        <taxon>Saccharomycotina</taxon>
        <taxon>Pichiomycetes</taxon>
        <taxon>Debaryomycetaceae</taxon>
        <taxon>Millerozyma</taxon>
    </lineage>
</organism>
<proteinExistence type="predicted"/>
<protein>
    <submittedName>
        <fullName evidence="1">Piso0_003230 protein</fullName>
    </submittedName>
</protein>
<dbReference type="eggNOG" id="ENOG502S4AZ">
    <property type="taxonomic scope" value="Eukaryota"/>
</dbReference>
<reference evidence="1" key="1">
    <citation type="submission" date="2011-10" db="EMBL/GenBank/DDBJ databases">
        <authorList>
            <person name="Genoscope - CEA"/>
        </authorList>
    </citation>
    <scope>NUCLEOTIDE SEQUENCE</scope>
</reference>
<dbReference type="PANTHER" id="PTHR33606:SF3">
    <property type="entry name" value="PROTEIN YCII"/>
    <property type="match status" value="1"/>
</dbReference>
<evidence type="ECO:0000313" key="3">
    <source>
        <dbReference type="Proteomes" id="UP000005222"/>
    </source>
</evidence>
<dbReference type="Gene3D" id="3.30.70.1060">
    <property type="entry name" value="Dimeric alpha+beta barrel"/>
    <property type="match status" value="1"/>
</dbReference>
<name>G8YII6_PICSO</name>
<dbReference type="PANTHER" id="PTHR33606">
    <property type="entry name" value="PROTEIN YCII"/>
    <property type="match status" value="1"/>
</dbReference>
<dbReference type="InterPro" id="IPR051807">
    <property type="entry name" value="Sec-metab_biosynth-assoc"/>
</dbReference>
<sequence length="110" mass="12208">MAIEWNVIVYDKPGTDRTACRPQHVADIPQAVNKGIVTSVGAIYQDVEKTKFAGSAFHIIAESKEDIIEFLKQDVYYKNGIWDIDSVIAHPIGVACRLPKKMDGVDASKF</sequence>
<evidence type="ECO:0000313" key="2">
    <source>
        <dbReference type="EMBL" id="CCE80896.1"/>
    </source>
</evidence>
<evidence type="ECO:0000313" key="1">
    <source>
        <dbReference type="EMBL" id="CCE80131.1"/>
    </source>
</evidence>
<reference evidence="3" key="2">
    <citation type="journal article" date="2012" name="G3 (Bethesda)">
        <title>Pichia sorbitophila, an interspecies yeast hybrid reveals early steps of genome resolution following polyploidization.</title>
        <authorList>
            <person name="Leh Louis V."/>
            <person name="Despons L."/>
            <person name="Friedrich A."/>
            <person name="Martin T."/>
            <person name="Durrens P."/>
            <person name="Casaregola S."/>
            <person name="Neuveglise C."/>
            <person name="Fairhead C."/>
            <person name="Marck C."/>
            <person name="Cruz J.A."/>
            <person name="Straub M.L."/>
            <person name="Kugler V."/>
            <person name="Sacerdot C."/>
            <person name="Uzunov Z."/>
            <person name="Thierry A."/>
            <person name="Weiss S."/>
            <person name="Bleykasten C."/>
            <person name="De Montigny J."/>
            <person name="Jacques N."/>
            <person name="Jung P."/>
            <person name="Lemaire M."/>
            <person name="Mallet S."/>
            <person name="Morel G."/>
            <person name="Richard G.F."/>
            <person name="Sarkar A."/>
            <person name="Savel G."/>
            <person name="Schacherer J."/>
            <person name="Seret M.L."/>
            <person name="Talla E."/>
            <person name="Samson G."/>
            <person name="Jubin C."/>
            <person name="Poulain J."/>
            <person name="Vacherie B."/>
            <person name="Barbe V."/>
            <person name="Pelletier E."/>
            <person name="Sherman D.J."/>
            <person name="Westhof E."/>
            <person name="Weissenbach J."/>
            <person name="Baret P.V."/>
            <person name="Wincker P."/>
            <person name="Gaillardin C."/>
            <person name="Dujon B."/>
            <person name="Souciet J.L."/>
        </authorList>
    </citation>
    <scope>NUCLEOTIDE SEQUENCE [LARGE SCALE GENOMIC DNA]</scope>
    <source>
        <strain evidence="3">ATCC MYA-4447 / BCRC 22081 / CBS 7064 / NBRC 10061 / NRRL Y-12695</strain>
    </source>
</reference>
<dbReference type="HOGENOM" id="CLU_110355_2_2_1"/>
<dbReference type="Proteomes" id="UP000005222">
    <property type="component" value="Chromosome G"/>
</dbReference>
<dbReference type="InParanoid" id="G8YII6"/>
<dbReference type="OrthoDB" id="5519740at2759"/>
<dbReference type="SUPFAM" id="SSF54909">
    <property type="entry name" value="Dimeric alpha+beta barrel"/>
    <property type="match status" value="1"/>
</dbReference>
<dbReference type="AlphaFoldDB" id="G8YII6"/>
<dbReference type="EMBL" id="FO082053">
    <property type="protein sequence ID" value="CCE80131.1"/>
    <property type="molecule type" value="Genomic_DNA"/>
</dbReference>
<keyword evidence="3" id="KW-1185">Reference proteome</keyword>
<dbReference type="InterPro" id="IPR011008">
    <property type="entry name" value="Dimeric_a/b-barrel"/>
</dbReference>
<gene>
    <name evidence="1" type="primary">Piso0_003230</name>
    <name evidence="1" type="ORF">GNLVRS01_PISO0G07750g</name>
    <name evidence="2" type="ORF">GNLVRS01_PISO0H07751g</name>
</gene>
<dbReference type="Proteomes" id="UP000005222">
    <property type="component" value="Chromosome H"/>
</dbReference>
<dbReference type="STRING" id="559304.G8YII6"/>
<dbReference type="EMBL" id="FO082052">
    <property type="protein sequence ID" value="CCE80896.1"/>
    <property type="molecule type" value="Genomic_DNA"/>
</dbReference>
<accession>G8YII6</accession>